<dbReference type="Gramene" id="OB04G11520.1">
    <property type="protein sequence ID" value="OB04G11520.1"/>
    <property type="gene ID" value="OB04G11520"/>
</dbReference>
<dbReference type="Proteomes" id="UP000006038">
    <property type="component" value="Chromosome 4"/>
</dbReference>
<dbReference type="STRING" id="4533.J3LVH7"/>
<organism evidence="2">
    <name type="scientific">Oryza brachyantha</name>
    <name type="common">malo sina</name>
    <dbReference type="NCBI Taxonomy" id="4533"/>
    <lineage>
        <taxon>Eukaryota</taxon>
        <taxon>Viridiplantae</taxon>
        <taxon>Streptophyta</taxon>
        <taxon>Embryophyta</taxon>
        <taxon>Tracheophyta</taxon>
        <taxon>Spermatophyta</taxon>
        <taxon>Magnoliopsida</taxon>
        <taxon>Liliopsida</taxon>
        <taxon>Poales</taxon>
        <taxon>Poaceae</taxon>
        <taxon>BOP clade</taxon>
        <taxon>Oryzoideae</taxon>
        <taxon>Oryzeae</taxon>
        <taxon>Oryzinae</taxon>
        <taxon>Oryza</taxon>
    </lineage>
</organism>
<keyword evidence="3" id="KW-1185">Reference proteome</keyword>
<reference evidence="2" key="1">
    <citation type="journal article" date="2013" name="Nat. Commun.">
        <title>Whole-genome sequencing of Oryza brachyantha reveals mechanisms underlying Oryza genome evolution.</title>
        <authorList>
            <person name="Chen J."/>
            <person name="Huang Q."/>
            <person name="Gao D."/>
            <person name="Wang J."/>
            <person name="Lang Y."/>
            <person name="Liu T."/>
            <person name="Li B."/>
            <person name="Bai Z."/>
            <person name="Luis Goicoechea J."/>
            <person name="Liang C."/>
            <person name="Chen C."/>
            <person name="Zhang W."/>
            <person name="Sun S."/>
            <person name="Liao Y."/>
            <person name="Zhang X."/>
            <person name="Yang L."/>
            <person name="Song C."/>
            <person name="Wang M."/>
            <person name="Shi J."/>
            <person name="Liu G."/>
            <person name="Liu J."/>
            <person name="Zhou H."/>
            <person name="Zhou W."/>
            <person name="Yu Q."/>
            <person name="An N."/>
            <person name="Chen Y."/>
            <person name="Cai Q."/>
            <person name="Wang B."/>
            <person name="Liu B."/>
            <person name="Min J."/>
            <person name="Huang Y."/>
            <person name="Wu H."/>
            <person name="Li Z."/>
            <person name="Zhang Y."/>
            <person name="Yin Y."/>
            <person name="Song W."/>
            <person name="Jiang J."/>
            <person name="Jackson S.A."/>
            <person name="Wing R.A."/>
            <person name="Wang J."/>
            <person name="Chen M."/>
        </authorList>
    </citation>
    <scope>NUCLEOTIDE SEQUENCE [LARGE SCALE GENOMIC DNA]</scope>
    <source>
        <strain evidence="2">cv. IRGC 101232</strain>
    </source>
</reference>
<feature type="region of interest" description="Disordered" evidence="1">
    <location>
        <begin position="439"/>
        <end position="463"/>
    </location>
</feature>
<dbReference type="HOGENOM" id="CLU_591067_0_0_1"/>
<evidence type="ECO:0000256" key="1">
    <source>
        <dbReference type="SAM" id="MobiDB-lite"/>
    </source>
</evidence>
<protein>
    <submittedName>
        <fullName evidence="2">Uncharacterized protein</fullName>
    </submittedName>
</protein>
<dbReference type="OMA" id="DEDNEQA"/>
<name>J3LVH7_ORYBR</name>
<evidence type="ECO:0000313" key="3">
    <source>
        <dbReference type="Proteomes" id="UP000006038"/>
    </source>
</evidence>
<proteinExistence type="predicted"/>
<dbReference type="eggNOG" id="ENOG502SJ63">
    <property type="taxonomic scope" value="Eukaryota"/>
</dbReference>
<accession>J3LVH7</accession>
<dbReference type="AlphaFoldDB" id="J3LVH7"/>
<feature type="compositionally biased region" description="Basic residues" evidence="1">
    <location>
        <begin position="219"/>
        <end position="228"/>
    </location>
</feature>
<feature type="region of interest" description="Disordered" evidence="1">
    <location>
        <begin position="1"/>
        <end position="34"/>
    </location>
</feature>
<sequence length="463" mass="46000">MPNEQANRSGTSPPAGLPRHNTLELGANGQHTRGASTIHRKTTYRRFIIDPAHGDKKLTKFKVRGASETEVKHVLRREFKESVDYDKSNVKPDGSSLKVNVPGTVDVGKLYESLKKMASSVTIESVVPSRDSRRSISVIGDRIVTKLREKLRKTESIQERASKHKETEGRGGVRTNQEKGKMQGSPGKEKDRRGGLAKVDERQGKSQQKDRLSELKAREKGRRQRAPRGGKQETATKNQGTRGEAKGRGGGGGIVGLRGGGGGGIVGLRGGGGGGIVGLRGGGGGGIVGLRGGGGGGIVGLRGGGGGGIVGLRGGGGGGIVGLRGGGGGGIVGLRGGGGGGIVGLRGGGGGGIVGLRGGGGGGIVGLRGGGGGGIVGLRGGGGGGIVGLRGGGGGSSGIGLRGGGGSSGVGLGKGSKVKEYVNDIGRLLVDNGATTIKTAAEEKDPSKDDGVLADTTGSKKSE</sequence>
<dbReference type="EnsemblPlants" id="OB04G11520.1">
    <property type="protein sequence ID" value="OB04G11520.1"/>
    <property type="gene ID" value="OB04G11520"/>
</dbReference>
<feature type="compositionally biased region" description="Basic and acidic residues" evidence="1">
    <location>
        <begin position="154"/>
        <end position="218"/>
    </location>
</feature>
<feature type="compositionally biased region" description="Basic and acidic residues" evidence="1">
    <location>
        <begin position="440"/>
        <end position="451"/>
    </location>
</feature>
<evidence type="ECO:0000313" key="2">
    <source>
        <dbReference type="EnsemblPlants" id="OB04G11520.1"/>
    </source>
</evidence>
<feature type="compositionally biased region" description="Polar residues" evidence="1">
    <location>
        <begin position="1"/>
        <end position="12"/>
    </location>
</feature>
<reference evidence="2" key="2">
    <citation type="submission" date="2013-04" db="UniProtKB">
        <authorList>
            <consortium name="EnsemblPlants"/>
        </authorList>
    </citation>
    <scope>IDENTIFICATION</scope>
</reference>
<feature type="region of interest" description="Disordered" evidence="1">
    <location>
        <begin position="154"/>
        <end position="253"/>
    </location>
</feature>